<accession>A0A2P5X8V2</accession>
<organism evidence="2 3">
    <name type="scientific">Gossypium barbadense</name>
    <name type="common">Sea Island cotton</name>
    <name type="synonym">Hibiscus barbadensis</name>
    <dbReference type="NCBI Taxonomy" id="3634"/>
    <lineage>
        <taxon>Eukaryota</taxon>
        <taxon>Viridiplantae</taxon>
        <taxon>Streptophyta</taxon>
        <taxon>Embryophyta</taxon>
        <taxon>Tracheophyta</taxon>
        <taxon>Spermatophyta</taxon>
        <taxon>Magnoliopsida</taxon>
        <taxon>eudicotyledons</taxon>
        <taxon>Gunneridae</taxon>
        <taxon>Pentapetalae</taxon>
        <taxon>rosids</taxon>
        <taxon>malvids</taxon>
        <taxon>Malvales</taxon>
        <taxon>Malvaceae</taxon>
        <taxon>Malvoideae</taxon>
        <taxon>Gossypium</taxon>
    </lineage>
</organism>
<feature type="compositionally biased region" description="Basic and acidic residues" evidence="1">
    <location>
        <begin position="102"/>
        <end position="114"/>
    </location>
</feature>
<sequence length="220" mass="24632">MERTTKKVKNKEFADVDRDAMERVEGTSHRMSFKDMLMSKQTNEEVDSDEEGSDLGLDDDISLHGMMLRLIWTKCILTFAFQSRKFDNNESPKPKSRPKGNGGRDNDQGEKNGEGPRASQGKPWDRKGPLKCYLCQGQHRTSVCPKKVTFHAMKAHKKAEDDTKSLNSILGGVEENASNGLMFVDIIVAGRGLNAFVDTSASDLFMSEEKRNLGSKLKKI</sequence>
<evidence type="ECO:0000313" key="2">
    <source>
        <dbReference type="EMBL" id="PPR99769.1"/>
    </source>
</evidence>
<feature type="compositionally biased region" description="Basic and acidic residues" evidence="1">
    <location>
        <begin position="1"/>
        <end position="28"/>
    </location>
</feature>
<feature type="compositionally biased region" description="Acidic residues" evidence="1">
    <location>
        <begin position="44"/>
        <end position="55"/>
    </location>
</feature>
<feature type="region of interest" description="Disordered" evidence="1">
    <location>
        <begin position="1"/>
        <end position="55"/>
    </location>
</feature>
<feature type="region of interest" description="Disordered" evidence="1">
    <location>
        <begin position="86"/>
        <end position="125"/>
    </location>
</feature>
<evidence type="ECO:0000256" key="1">
    <source>
        <dbReference type="SAM" id="MobiDB-lite"/>
    </source>
</evidence>
<dbReference type="Proteomes" id="UP000239757">
    <property type="component" value="Unassembled WGS sequence"/>
</dbReference>
<protein>
    <submittedName>
        <fullName evidence="2">Uncharacterized protein</fullName>
    </submittedName>
</protein>
<reference evidence="2 3" key="1">
    <citation type="submission" date="2015-01" db="EMBL/GenBank/DDBJ databases">
        <title>Genome of allotetraploid Gossypium barbadense reveals genomic plasticity and fiber elongation in cotton evolution.</title>
        <authorList>
            <person name="Chen X."/>
            <person name="Liu X."/>
            <person name="Zhao B."/>
            <person name="Zheng H."/>
            <person name="Hu Y."/>
            <person name="Lu G."/>
            <person name="Yang C."/>
            <person name="Chen J."/>
            <person name="Shan C."/>
            <person name="Zhang L."/>
            <person name="Zhou Y."/>
            <person name="Wang L."/>
            <person name="Guo W."/>
            <person name="Bai Y."/>
            <person name="Ruan J."/>
            <person name="Shangguan X."/>
            <person name="Mao Y."/>
            <person name="Jiang J."/>
            <person name="Zhu Y."/>
            <person name="Lei J."/>
            <person name="Kang H."/>
            <person name="Chen S."/>
            <person name="He X."/>
            <person name="Wang R."/>
            <person name="Wang Y."/>
            <person name="Chen J."/>
            <person name="Wang L."/>
            <person name="Yu S."/>
            <person name="Wang B."/>
            <person name="Wei J."/>
            <person name="Song S."/>
            <person name="Lu X."/>
            <person name="Gao Z."/>
            <person name="Gu W."/>
            <person name="Deng X."/>
            <person name="Ma D."/>
            <person name="Wang S."/>
            <person name="Liang W."/>
            <person name="Fang L."/>
            <person name="Cai C."/>
            <person name="Zhu X."/>
            <person name="Zhou B."/>
            <person name="Zhang Y."/>
            <person name="Chen Z."/>
            <person name="Xu S."/>
            <person name="Zhu R."/>
            <person name="Wang S."/>
            <person name="Zhang T."/>
            <person name="Zhao G."/>
        </authorList>
    </citation>
    <scope>NUCLEOTIDE SEQUENCE [LARGE SCALE GENOMIC DNA]</scope>
    <source>
        <strain evidence="3">cv. Xinhai21</strain>
        <tissue evidence="2">Leaf</tissue>
    </source>
</reference>
<proteinExistence type="predicted"/>
<name>A0A2P5X8V2_GOSBA</name>
<dbReference type="EMBL" id="KZ665433">
    <property type="protein sequence ID" value="PPR99769.1"/>
    <property type="molecule type" value="Genomic_DNA"/>
</dbReference>
<evidence type="ECO:0000313" key="3">
    <source>
        <dbReference type="Proteomes" id="UP000239757"/>
    </source>
</evidence>
<dbReference type="AlphaFoldDB" id="A0A2P5X8V2"/>
<dbReference type="OrthoDB" id="1002138at2759"/>
<gene>
    <name evidence="2" type="ORF">GOBAR_AA20881</name>
</gene>